<gene>
    <name evidence="1" type="ORF">CS078_25855</name>
</gene>
<protein>
    <submittedName>
        <fullName evidence="1">Uncharacterized protein</fullName>
    </submittedName>
</protein>
<reference evidence="1 2" key="1">
    <citation type="journal article" date="2018" name="Front. Microbiol.">
        <title>Discovery of Phloeophagus Beetles as a Source of Pseudomonas Strains That Produce Potentially New Bioactive Substances and Description of Pseudomonas bohemica sp. nov.</title>
        <authorList>
            <person name="Saati-Santamaria Z."/>
            <person name="Lopez-Mondejar R."/>
            <person name="Jimenez-Gomez A."/>
            <person name="Diez-Mendez A."/>
            <person name="Vetrovsky T."/>
            <person name="Igual J.M."/>
            <person name="Velazquez E."/>
            <person name="Kolarik M."/>
            <person name="Rivas R."/>
            <person name="Garcia-Fraile P."/>
        </authorList>
    </citation>
    <scope>NUCLEOTIDE SEQUENCE [LARGE SCALE GENOMIC DNA]</scope>
    <source>
        <strain evidence="1 2">A2-NA13</strain>
    </source>
</reference>
<organism evidence="1 2">
    <name type="scientific">Pseudomonas prosekii</name>
    <dbReference type="NCBI Taxonomy" id="1148509"/>
    <lineage>
        <taxon>Bacteria</taxon>
        <taxon>Pseudomonadati</taxon>
        <taxon>Pseudomonadota</taxon>
        <taxon>Gammaproteobacteria</taxon>
        <taxon>Pseudomonadales</taxon>
        <taxon>Pseudomonadaceae</taxon>
        <taxon>Pseudomonas</taxon>
    </lineage>
</organism>
<dbReference type="EMBL" id="PEGB01000037">
    <property type="protein sequence ID" value="RLU04548.1"/>
    <property type="molecule type" value="Genomic_DNA"/>
</dbReference>
<proteinExistence type="predicted"/>
<dbReference type="Proteomes" id="UP000282140">
    <property type="component" value="Unassembled WGS sequence"/>
</dbReference>
<evidence type="ECO:0000313" key="2">
    <source>
        <dbReference type="Proteomes" id="UP000282140"/>
    </source>
</evidence>
<name>A0A3L8C9W4_9PSED</name>
<accession>A0A3L8C9W4</accession>
<sequence length="76" mass="8410">MLAFESELLSNELVGSALLILDVIRCFYVLDLALSLGRLLLTVCWTTMVLRSLPSTLAGGWTHKKDLDLKSGETTR</sequence>
<comment type="caution">
    <text evidence="1">The sequence shown here is derived from an EMBL/GenBank/DDBJ whole genome shotgun (WGS) entry which is preliminary data.</text>
</comment>
<dbReference type="AlphaFoldDB" id="A0A3L8C9W4"/>
<keyword evidence="2" id="KW-1185">Reference proteome</keyword>
<evidence type="ECO:0000313" key="1">
    <source>
        <dbReference type="EMBL" id="RLU04548.1"/>
    </source>
</evidence>